<dbReference type="OrthoDB" id="9808910at2"/>
<reference evidence="5 6" key="1">
    <citation type="submission" date="2019-06" db="EMBL/GenBank/DDBJ databases">
        <title>New taxonomy in bacterial strain CC-CFT640, isolated from vineyard.</title>
        <authorList>
            <person name="Lin S.-Y."/>
            <person name="Tsai C.-F."/>
            <person name="Young C.-C."/>
        </authorList>
    </citation>
    <scope>NUCLEOTIDE SEQUENCE [LARGE SCALE GENOMIC DNA]</scope>
    <source>
        <strain evidence="5 6">CC-CFT640</strain>
    </source>
</reference>
<dbReference type="Proteomes" id="UP000321638">
    <property type="component" value="Unassembled WGS sequence"/>
</dbReference>
<evidence type="ECO:0000259" key="4">
    <source>
        <dbReference type="PROSITE" id="PS01031"/>
    </source>
</evidence>
<dbReference type="SUPFAM" id="SSF49764">
    <property type="entry name" value="HSP20-like chaperones"/>
    <property type="match status" value="1"/>
</dbReference>
<evidence type="ECO:0000313" key="6">
    <source>
        <dbReference type="Proteomes" id="UP000321638"/>
    </source>
</evidence>
<feature type="domain" description="SHSP" evidence="4">
    <location>
        <begin position="65"/>
        <end position="179"/>
    </location>
</feature>
<accession>A0A5C8P8Q0</accession>
<dbReference type="PROSITE" id="PS01031">
    <property type="entry name" value="SHSP"/>
    <property type="match status" value="1"/>
</dbReference>
<dbReference type="AlphaFoldDB" id="A0A5C8P8Q0"/>
<dbReference type="EMBL" id="VDUZ01000067">
    <property type="protein sequence ID" value="TXL70008.1"/>
    <property type="molecule type" value="Genomic_DNA"/>
</dbReference>
<comment type="similarity">
    <text evidence="1 2">Belongs to the small heat shock protein (HSP20) family.</text>
</comment>
<dbReference type="InterPro" id="IPR031107">
    <property type="entry name" value="Small_HSP"/>
</dbReference>
<feature type="region of interest" description="Disordered" evidence="3">
    <location>
        <begin position="1"/>
        <end position="23"/>
    </location>
</feature>
<dbReference type="InterPro" id="IPR002068">
    <property type="entry name" value="A-crystallin/Hsp20_dom"/>
</dbReference>
<dbReference type="Gene3D" id="2.60.40.790">
    <property type="match status" value="1"/>
</dbReference>
<sequence length="180" mass="20244">MADNATKLPIRTEGKTVEPTTPTHGWTTYENLRREIDRVFDSFHMNWRSPFGRLGFGAEPLFSRELTVAVAPAVDVVETERAYEITAELPGMDESHVEVKFAGGVLTIKGEKNEEKQKEDKDYYLSERRYGAFQRSFRVPDSVDTDKIEASFSKGVLTVTLPKTVDAQRAEKKISVTPAA</sequence>
<organism evidence="5 6">
    <name type="scientific">Vineibacter terrae</name>
    <dbReference type="NCBI Taxonomy" id="2586908"/>
    <lineage>
        <taxon>Bacteria</taxon>
        <taxon>Pseudomonadati</taxon>
        <taxon>Pseudomonadota</taxon>
        <taxon>Alphaproteobacteria</taxon>
        <taxon>Hyphomicrobiales</taxon>
        <taxon>Vineibacter</taxon>
    </lineage>
</organism>
<dbReference type="RefSeq" id="WP_147851937.1">
    <property type="nucleotide sequence ID" value="NZ_VDUZ01000067.1"/>
</dbReference>
<evidence type="ECO:0000256" key="1">
    <source>
        <dbReference type="PROSITE-ProRule" id="PRU00285"/>
    </source>
</evidence>
<gene>
    <name evidence="5" type="ORF">FHP25_36450</name>
</gene>
<comment type="caution">
    <text evidence="5">The sequence shown here is derived from an EMBL/GenBank/DDBJ whole genome shotgun (WGS) entry which is preliminary data.</text>
</comment>
<evidence type="ECO:0000256" key="2">
    <source>
        <dbReference type="RuleBase" id="RU003616"/>
    </source>
</evidence>
<evidence type="ECO:0000313" key="5">
    <source>
        <dbReference type="EMBL" id="TXL70008.1"/>
    </source>
</evidence>
<name>A0A5C8P8Q0_9HYPH</name>
<dbReference type="InterPro" id="IPR008978">
    <property type="entry name" value="HSP20-like_chaperone"/>
</dbReference>
<keyword evidence="6" id="KW-1185">Reference proteome</keyword>
<protein>
    <submittedName>
        <fullName evidence="5">Hsp20/alpha crystallin family protein</fullName>
    </submittedName>
</protein>
<dbReference type="CDD" id="cd06464">
    <property type="entry name" value="ACD_sHsps-like"/>
    <property type="match status" value="1"/>
</dbReference>
<evidence type="ECO:0000256" key="3">
    <source>
        <dbReference type="SAM" id="MobiDB-lite"/>
    </source>
</evidence>
<dbReference type="Pfam" id="PF00011">
    <property type="entry name" value="HSP20"/>
    <property type="match status" value="1"/>
</dbReference>
<proteinExistence type="inferred from homology"/>
<dbReference type="PANTHER" id="PTHR11527">
    <property type="entry name" value="HEAT-SHOCK PROTEIN 20 FAMILY MEMBER"/>
    <property type="match status" value="1"/>
</dbReference>